<comment type="caution">
    <text evidence="1">The sequence shown here is derived from an EMBL/GenBank/DDBJ whole genome shotgun (WGS) entry which is preliminary data.</text>
</comment>
<name>A0A8S3KF63_9BILA</name>
<evidence type="ECO:0000313" key="2">
    <source>
        <dbReference type="Proteomes" id="UP000676336"/>
    </source>
</evidence>
<protein>
    <submittedName>
        <fullName evidence="1">Uncharacterized protein</fullName>
    </submittedName>
</protein>
<dbReference type="Proteomes" id="UP000676336">
    <property type="component" value="Unassembled WGS sequence"/>
</dbReference>
<evidence type="ECO:0000313" key="1">
    <source>
        <dbReference type="EMBL" id="CAF5228620.1"/>
    </source>
</evidence>
<accession>A0A8S3KF63</accession>
<reference evidence="1" key="1">
    <citation type="submission" date="2021-02" db="EMBL/GenBank/DDBJ databases">
        <authorList>
            <person name="Nowell W R."/>
        </authorList>
    </citation>
    <scope>NUCLEOTIDE SEQUENCE</scope>
</reference>
<dbReference type="EMBL" id="CAJOBI010367179">
    <property type="protein sequence ID" value="CAF5228620.1"/>
    <property type="molecule type" value="Genomic_DNA"/>
</dbReference>
<proteinExistence type="predicted"/>
<gene>
    <name evidence="1" type="ORF">SMN809_LOCUS85839</name>
</gene>
<sequence length="102" mass="11263">MSTRLNKNQEYLANSIWQRNLNDARNIHVNVDDLLDAPFSLLQDVLKNFEISNGTDPAGLLLSLFTCVGHLAGNSEVTITNHNTNLNIFVLLIGPSGKNTNE</sequence>
<organism evidence="1 2">
    <name type="scientific">Rotaria magnacalcarata</name>
    <dbReference type="NCBI Taxonomy" id="392030"/>
    <lineage>
        <taxon>Eukaryota</taxon>
        <taxon>Metazoa</taxon>
        <taxon>Spiralia</taxon>
        <taxon>Gnathifera</taxon>
        <taxon>Rotifera</taxon>
        <taxon>Eurotatoria</taxon>
        <taxon>Bdelloidea</taxon>
        <taxon>Philodinida</taxon>
        <taxon>Philodinidae</taxon>
        <taxon>Rotaria</taxon>
    </lineage>
</organism>
<dbReference type="AlphaFoldDB" id="A0A8S3KF63"/>